<gene>
    <name evidence="1" type="ORF">ERS132444_00601</name>
</gene>
<evidence type="ECO:0000313" key="2">
    <source>
        <dbReference type="Proteomes" id="UP000074825"/>
    </source>
</evidence>
<name>A0A0Z8JGF4_STRSU</name>
<evidence type="ECO:0000313" key="1">
    <source>
        <dbReference type="EMBL" id="CYV53364.1"/>
    </source>
</evidence>
<reference evidence="1 2" key="1">
    <citation type="submission" date="2016-02" db="EMBL/GenBank/DDBJ databases">
        <authorList>
            <consortium name="Pathogen Informatics"/>
        </authorList>
    </citation>
    <scope>NUCLEOTIDE SEQUENCE [LARGE SCALE GENOMIC DNA]</scope>
    <source>
        <strain evidence="1 2">LSS82</strain>
    </source>
</reference>
<dbReference type="AlphaFoldDB" id="A0A0Z8JGF4"/>
<proteinExistence type="predicted"/>
<accession>A0A0Z8JGF4</accession>
<dbReference type="Proteomes" id="UP000074825">
    <property type="component" value="Unassembled WGS sequence"/>
</dbReference>
<dbReference type="RefSeq" id="WP_153595724.1">
    <property type="nucleotide sequence ID" value="NZ_CEDN01000012.1"/>
</dbReference>
<dbReference type="EMBL" id="FIIF01000003">
    <property type="protein sequence ID" value="CYV53364.1"/>
    <property type="molecule type" value="Genomic_DNA"/>
</dbReference>
<organism evidence="1 2">
    <name type="scientific">Streptococcus suis</name>
    <dbReference type="NCBI Taxonomy" id="1307"/>
    <lineage>
        <taxon>Bacteria</taxon>
        <taxon>Bacillati</taxon>
        <taxon>Bacillota</taxon>
        <taxon>Bacilli</taxon>
        <taxon>Lactobacillales</taxon>
        <taxon>Streptococcaceae</taxon>
        <taxon>Streptococcus</taxon>
    </lineage>
</organism>
<protein>
    <submittedName>
        <fullName evidence="1">Uncharacterized protein</fullName>
    </submittedName>
</protein>
<sequence>MTGSYKEYCEFCEARYSGKFTRKEGEGLFEAFDRYLEEKVDNGKV</sequence>